<dbReference type="EMBL" id="LT907975">
    <property type="protein sequence ID" value="SOB60413.1"/>
    <property type="molecule type" value="Genomic_DNA"/>
</dbReference>
<proteinExistence type="predicted"/>
<evidence type="ECO:0000256" key="5">
    <source>
        <dbReference type="ARBA" id="ARBA00022679"/>
    </source>
</evidence>
<dbReference type="GO" id="GO:0005524">
    <property type="term" value="F:ATP binding"/>
    <property type="evidence" value="ECO:0007669"/>
    <property type="project" value="UniProtKB-KW"/>
</dbReference>
<dbReference type="Gene3D" id="6.10.340.10">
    <property type="match status" value="1"/>
</dbReference>
<dbReference type="Proteomes" id="UP000219215">
    <property type="component" value="Chromosome DPRO"/>
</dbReference>
<evidence type="ECO:0000256" key="3">
    <source>
        <dbReference type="ARBA" id="ARBA00012438"/>
    </source>
</evidence>
<dbReference type="GO" id="GO:0016020">
    <property type="term" value="C:membrane"/>
    <property type="evidence" value="ECO:0007669"/>
    <property type="project" value="UniProtKB-SubCell"/>
</dbReference>
<evidence type="ECO:0000256" key="4">
    <source>
        <dbReference type="ARBA" id="ARBA00022553"/>
    </source>
</evidence>
<dbReference type="Gene3D" id="3.30.565.10">
    <property type="entry name" value="Histidine kinase-like ATPase, C-terminal domain"/>
    <property type="match status" value="1"/>
</dbReference>
<dbReference type="InterPro" id="IPR005467">
    <property type="entry name" value="His_kinase_dom"/>
</dbReference>
<dbReference type="OrthoDB" id="224978at2"/>
<evidence type="ECO:0000259" key="12">
    <source>
        <dbReference type="PROSITE" id="PS50885"/>
    </source>
</evidence>
<dbReference type="FunFam" id="3.30.565.10:FF:000006">
    <property type="entry name" value="Sensor histidine kinase WalK"/>
    <property type="match status" value="1"/>
</dbReference>
<dbReference type="PROSITE" id="PS50885">
    <property type="entry name" value="HAMP"/>
    <property type="match status" value="1"/>
</dbReference>
<gene>
    <name evidence="13" type="ORF">DPRO_3497</name>
</gene>
<evidence type="ECO:0000256" key="8">
    <source>
        <dbReference type="ARBA" id="ARBA00022840"/>
    </source>
</evidence>
<dbReference type="Pfam" id="PF00672">
    <property type="entry name" value="HAMP"/>
    <property type="match status" value="1"/>
</dbReference>
<evidence type="ECO:0000313" key="14">
    <source>
        <dbReference type="Proteomes" id="UP000219215"/>
    </source>
</evidence>
<evidence type="ECO:0000256" key="9">
    <source>
        <dbReference type="ARBA" id="ARBA00023012"/>
    </source>
</evidence>
<dbReference type="SMART" id="SM00387">
    <property type="entry name" value="HATPase_c"/>
    <property type="match status" value="1"/>
</dbReference>
<dbReference type="InterPro" id="IPR003660">
    <property type="entry name" value="HAMP_dom"/>
</dbReference>
<evidence type="ECO:0000259" key="11">
    <source>
        <dbReference type="PROSITE" id="PS50109"/>
    </source>
</evidence>
<feature type="transmembrane region" description="Helical" evidence="10">
    <location>
        <begin position="175"/>
        <end position="198"/>
    </location>
</feature>
<sequence>MFFPQGLRFKFIGIVLLCISGTIFSTAYYMLDKERELLMDTARQQALSLTKASAIVFTNTLIYEELDMIDESDMVDYLSYYVADVMRTDPRIEAFTVVDKHGRIVVENTVRNDGRESAVPEAVNDTEIELIGQGVDAMFVITKPLAIESKQWGYCRLQFSLEDIEKARIAARNEVFAISGACLLFSLMVIGFSVDYLVKSLQRLSDAMERFTVNGDFSKPFPDLPERKDEIGQLQQSFKWMVKRLHREEQERNRTKEQMFHTEKMATIGQLTASIAHEVNNPLGGVLLCFNNLMKGRLDEDAHRQHVEVINSGLERIRTIMRDLLDYSRQSSLNIQQTDVSDVVHKSLSLLELFSKKRDVTIHVDLPEPLPLIQMDGAKIQQVFVNLLVNAIHATPDGGTITISGQAVEDSFTFLISDTGTGIAPEIQDRIFDPFYTTKDVGQGTGLGLAIAKSLIERHGGKLELRSSDSSGSVFAISFPYSEEGDSA</sequence>
<keyword evidence="5" id="KW-0808">Transferase</keyword>
<evidence type="ECO:0000256" key="2">
    <source>
        <dbReference type="ARBA" id="ARBA00004370"/>
    </source>
</evidence>
<keyword evidence="10" id="KW-1133">Transmembrane helix</keyword>
<dbReference type="SMART" id="SM00388">
    <property type="entry name" value="HisKA"/>
    <property type="match status" value="1"/>
</dbReference>
<evidence type="ECO:0000256" key="6">
    <source>
        <dbReference type="ARBA" id="ARBA00022741"/>
    </source>
</evidence>
<dbReference type="InterPro" id="IPR004358">
    <property type="entry name" value="Sig_transdc_His_kin-like_C"/>
</dbReference>
<dbReference type="GO" id="GO:0000155">
    <property type="term" value="F:phosphorelay sensor kinase activity"/>
    <property type="evidence" value="ECO:0007669"/>
    <property type="project" value="InterPro"/>
</dbReference>
<feature type="transmembrane region" description="Helical" evidence="10">
    <location>
        <begin position="12"/>
        <end position="31"/>
    </location>
</feature>
<feature type="domain" description="Histidine kinase" evidence="11">
    <location>
        <begin position="274"/>
        <end position="483"/>
    </location>
</feature>
<comment type="subcellular location">
    <subcellularLocation>
        <location evidence="2">Membrane</location>
    </subcellularLocation>
</comment>
<dbReference type="KEGG" id="pprf:DPRO_3497"/>
<evidence type="ECO:0000256" key="1">
    <source>
        <dbReference type="ARBA" id="ARBA00000085"/>
    </source>
</evidence>
<keyword evidence="9" id="KW-0902">Two-component regulatory system</keyword>
<dbReference type="EC" id="2.7.13.3" evidence="3"/>
<protein>
    <recommendedName>
        <fullName evidence="3">histidine kinase</fullName>
        <ecNumber evidence="3">2.7.13.3</ecNumber>
    </recommendedName>
</protein>
<evidence type="ECO:0000256" key="10">
    <source>
        <dbReference type="SAM" id="Phobius"/>
    </source>
</evidence>
<dbReference type="CDD" id="cd06225">
    <property type="entry name" value="HAMP"/>
    <property type="match status" value="1"/>
</dbReference>
<keyword evidence="14" id="KW-1185">Reference proteome</keyword>
<evidence type="ECO:0000313" key="13">
    <source>
        <dbReference type="EMBL" id="SOB60413.1"/>
    </source>
</evidence>
<dbReference type="InterPro" id="IPR003594">
    <property type="entry name" value="HATPase_dom"/>
</dbReference>
<dbReference type="Pfam" id="PF02518">
    <property type="entry name" value="HATPase_c"/>
    <property type="match status" value="1"/>
</dbReference>
<dbReference type="SUPFAM" id="SSF55874">
    <property type="entry name" value="ATPase domain of HSP90 chaperone/DNA topoisomerase II/histidine kinase"/>
    <property type="match status" value="1"/>
</dbReference>
<dbReference type="PANTHER" id="PTHR43065">
    <property type="entry name" value="SENSOR HISTIDINE KINASE"/>
    <property type="match status" value="1"/>
</dbReference>
<keyword evidence="10" id="KW-0812">Transmembrane</keyword>
<evidence type="ECO:0000256" key="7">
    <source>
        <dbReference type="ARBA" id="ARBA00022777"/>
    </source>
</evidence>
<dbReference type="AlphaFoldDB" id="A0A2C8FDA3"/>
<dbReference type="CDD" id="cd00082">
    <property type="entry name" value="HisKA"/>
    <property type="match status" value="1"/>
</dbReference>
<keyword evidence="8" id="KW-0067">ATP-binding</keyword>
<name>A0A2C8FDA3_9BACT</name>
<dbReference type="Gene3D" id="1.10.287.130">
    <property type="match status" value="1"/>
</dbReference>
<dbReference type="SUPFAM" id="SSF158472">
    <property type="entry name" value="HAMP domain-like"/>
    <property type="match status" value="1"/>
</dbReference>
<feature type="domain" description="HAMP" evidence="12">
    <location>
        <begin position="195"/>
        <end position="250"/>
    </location>
</feature>
<reference evidence="14" key="1">
    <citation type="submission" date="2017-09" db="EMBL/GenBank/DDBJ databases">
        <authorList>
            <person name="Regsiter A."/>
            <person name="William W."/>
        </authorList>
    </citation>
    <scope>NUCLEOTIDE SEQUENCE [LARGE SCALE GENOMIC DNA]</scope>
    <source>
        <strain evidence="14">500-1</strain>
    </source>
</reference>
<dbReference type="InterPro" id="IPR003661">
    <property type="entry name" value="HisK_dim/P_dom"/>
</dbReference>
<dbReference type="InterPro" id="IPR036890">
    <property type="entry name" value="HATPase_C_sf"/>
</dbReference>
<accession>A0A2C8FDA3</accession>
<keyword evidence="6" id="KW-0547">Nucleotide-binding</keyword>
<dbReference type="PANTHER" id="PTHR43065:SF46">
    <property type="entry name" value="C4-DICARBOXYLATE TRANSPORT SENSOR PROTEIN DCTB"/>
    <property type="match status" value="1"/>
</dbReference>
<dbReference type="InterPro" id="IPR036097">
    <property type="entry name" value="HisK_dim/P_sf"/>
</dbReference>
<dbReference type="SMART" id="SM00304">
    <property type="entry name" value="HAMP"/>
    <property type="match status" value="1"/>
</dbReference>
<dbReference type="SUPFAM" id="SSF47384">
    <property type="entry name" value="Homodimeric domain of signal transducing histidine kinase"/>
    <property type="match status" value="1"/>
</dbReference>
<dbReference type="Pfam" id="PF00512">
    <property type="entry name" value="HisKA"/>
    <property type="match status" value="1"/>
</dbReference>
<comment type="catalytic activity">
    <reaction evidence="1">
        <text>ATP + protein L-histidine = ADP + protein N-phospho-L-histidine.</text>
        <dbReference type="EC" id="2.7.13.3"/>
    </reaction>
</comment>
<dbReference type="PRINTS" id="PR00344">
    <property type="entry name" value="BCTRLSENSOR"/>
</dbReference>
<dbReference type="RefSeq" id="WP_162291191.1">
    <property type="nucleotide sequence ID" value="NZ_LT907975.1"/>
</dbReference>
<keyword evidence="4" id="KW-0597">Phosphoprotein</keyword>
<dbReference type="PROSITE" id="PS50109">
    <property type="entry name" value="HIS_KIN"/>
    <property type="match status" value="1"/>
</dbReference>
<organism evidence="13 14">
    <name type="scientific">Pseudodesulfovibrio profundus</name>
    <dbReference type="NCBI Taxonomy" id="57320"/>
    <lineage>
        <taxon>Bacteria</taxon>
        <taxon>Pseudomonadati</taxon>
        <taxon>Thermodesulfobacteriota</taxon>
        <taxon>Desulfovibrionia</taxon>
        <taxon>Desulfovibrionales</taxon>
        <taxon>Desulfovibrionaceae</taxon>
    </lineage>
</organism>
<keyword evidence="7 13" id="KW-0418">Kinase</keyword>
<keyword evidence="10" id="KW-0472">Membrane</keyword>